<keyword evidence="12" id="KW-1133">Transmembrane helix</keyword>
<dbReference type="EMBL" id="CP137757">
    <property type="protein sequence ID" value="WPF25100.1"/>
    <property type="molecule type" value="Genomic_DNA"/>
</dbReference>
<evidence type="ECO:0000256" key="7">
    <source>
        <dbReference type="ARBA" id="ARBA00022840"/>
    </source>
</evidence>
<dbReference type="Gene3D" id="3.30.200.20">
    <property type="entry name" value="Phosphorylase Kinase, domain 1"/>
    <property type="match status" value="1"/>
</dbReference>
<organism evidence="15 16">
    <name type="scientific">Corynebacterium pseudokroppenstedtii</name>
    <dbReference type="NCBI Taxonomy" id="2804917"/>
    <lineage>
        <taxon>Bacteria</taxon>
        <taxon>Bacillati</taxon>
        <taxon>Actinomycetota</taxon>
        <taxon>Actinomycetes</taxon>
        <taxon>Mycobacteriales</taxon>
        <taxon>Corynebacteriaceae</taxon>
        <taxon>Corynebacterium</taxon>
    </lineage>
</organism>
<keyword evidence="2" id="KW-0723">Serine/threonine-protein kinase</keyword>
<dbReference type="PANTHER" id="PTHR43289:SF6">
    <property type="entry name" value="SERINE_THREONINE-PROTEIN KINASE NEKL-3"/>
    <property type="match status" value="1"/>
</dbReference>
<dbReference type="SMART" id="SM00740">
    <property type="entry name" value="PASTA"/>
    <property type="match status" value="4"/>
</dbReference>
<dbReference type="CDD" id="cd06577">
    <property type="entry name" value="PASTA_pknB"/>
    <property type="match status" value="4"/>
</dbReference>
<dbReference type="SUPFAM" id="SSF56112">
    <property type="entry name" value="Protein kinase-like (PK-like)"/>
    <property type="match status" value="1"/>
</dbReference>
<dbReference type="PANTHER" id="PTHR43289">
    <property type="entry name" value="MITOGEN-ACTIVATED PROTEIN KINASE KINASE KINASE 20-RELATED"/>
    <property type="match status" value="1"/>
</dbReference>
<dbReference type="Proteomes" id="UP001174314">
    <property type="component" value="Chromosome"/>
</dbReference>
<evidence type="ECO:0000256" key="3">
    <source>
        <dbReference type="ARBA" id="ARBA00022679"/>
    </source>
</evidence>
<dbReference type="InterPro" id="IPR005543">
    <property type="entry name" value="PASTA_dom"/>
</dbReference>
<dbReference type="Gene3D" id="3.30.10.20">
    <property type="match status" value="4"/>
</dbReference>
<evidence type="ECO:0000256" key="1">
    <source>
        <dbReference type="ARBA" id="ARBA00012513"/>
    </source>
</evidence>
<feature type="domain" description="Protein kinase" evidence="13">
    <location>
        <begin position="11"/>
        <end position="279"/>
    </location>
</feature>
<dbReference type="Pfam" id="PF03793">
    <property type="entry name" value="PASTA"/>
    <property type="match status" value="4"/>
</dbReference>
<dbReference type="GO" id="GO:0005524">
    <property type="term" value="F:ATP binding"/>
    <property type="evidence" value="ECO:0007669"/>
    <property type="project" value="UniProtKB-UniRule"/>
</dbReference>
<feature type="domain" description="PASTA" evidence="14">
    <location>
        <begin position="437"/>
        <end position="503"/>
    </location>
</feature>
<dbReference type="PROSITE" id="PS50011">
    <property type="entry name" value="PROTEIN_KINASE_DOM"/>
    <property type="match status" value="1"/>
</dbReference>
<dbReference type="AlphaFoldDB" id="A0AAU0PY18"/>
<feature type="domain" description="PASTA" evidence="14">
    <location>
        <begin position="504"/>
        <end position="572"/>
    </location>
</feature>
<evidence type="ECO:0000256" key="8">
    <source>
        <dbReference type="ARBA" id="ARBA00047899"/>
    </source>
</evidence>
<dbReference type="GO" id="GO:0004674">
    <property type="term" value="F:protein serine/threonine kinase activity"/>
    <property type="evidence" value="ECO:0007669"/>
    <property type="project" value="UniProtKB-KW"/>
</dbReference>
<dbReference type="PROSITE" id="PS51178">
    <property type="entry name" value="PASTA"/>
    <property type="match status" value="4"/>
</dbReference>
<dbReference type="SUPFAM" id="SSF54184">
    <property type="entry name" value="Penicillin-binding protein 2x (pbp-2x), c-terminal domain"/>
    <property type="match status" value="1"/>
</dbReference>
<evidence type="ECO:0000256" key="10">
    <source>
        <dbReference type="PROSITE-ProRule" id="PRU10141"/>
    </source>
</evidence>
<keyword evidence="12" id="KW-0472">Membrane</keyword>
<feature type="compositionally biased region" description="Low complexity" evidence="11">
    <location>
        <begin position="338"/>
        <end position="367"/>
    </location>
</feature>
<keyword evidence="6 15" id="KW-0418">Kinase</keyword>
<keyword evidence="5 10" id="KW-0547">Nucleotide-binding</keyword>
<dbReference type="GO" id="GO:0045717">
    <property type="term" value="P:negative regulation of fatty acid biosynthetic process"/>
    <property type="evidence" value="ECO:0007669"/>
    <property type="project" value="UniProtKB-ARBA"/>
</dbReference>
<dbReference type="InterPro" id="IPR000719">
    <property type="entry name" value="Prot_kinase_dom"/>
</dbReference>
<accession>A0AAU0PY18</accession>
<dbReference type="EC" id="2.7.11.1" evidence="1"/>
<dbReference type="RefSeq" id="WP_221924242.1">
    <property type="nucleotide sequence ID" value="NZ_CP137757.1"/>
</dbReference>
<evidence type="ECO:0000256" key="2">
    <source>
        <dbReference type="ARBA" id="ARBA00022527"/>
    </source>
</evidence>
<comment type="catalytic activity">
    <reaction evidence="9">
        <text>L-seryl-[protein] + ATP = O-phospho-L-seryl-[protein] + ADP + H(+)</text>
        <dbReference type="Rhea" id="RHEA:17989"/>
        <dbReference type="Rhea" id="RHEA-COMP:9863"/>
        <dbReference type="Rhea" id="RHEA-COMP:11604"/>
        <dbReference type="ChEBI" id="CHEBI:15378"/>
        <dbReference type="ChEBI" id="CHEBI:29999"/>
        <dbReference type="ChEBI" id="CHEBI:30616"/>
        <dbReference type="ChEBI" id="CHEBI:83421"/>
        <dbReference type="ChEBI" id="CHEBI:456216"/>
        <dbReference type="EC" id="2.7.11.1"/>
    </reaction>
</comment>
<keyword evidence="4" id="KW-0677">Repeat</keyword>
<dbReference type="PROSITE" id="PS00107">
    <property type="entry name" value="PROTEIN_KINASE_ATP"/>
    <property type="match status" value="1"/>
</dbReference>
<keyword evidence="16" id="KW-1185">Reference proteome</keyword>
<comment type="catalytic activity">
    <reaction evidence="8">
        <text>L-threonyl-[protein] + ATP = O-phospho-L-threonyl-[protein] + ADP + H(+)</text>
        <dbReference type="Rhea" id="RHEA:46608"/>
        <dbReference type="Rhea" id="RHEA-COMP:11060"/>
        <dbReference type="Rhea" id="RHEA-COMP:11605"/>
        <dbReference type="ChEBI" id="CHEBI:15378"/>
        <dbReference type="ChEBI" id="CHEBI:30013"/>
        <dbReference type="ChEBI" id="CHEBI:30616"/>
        <dbReference type="ChEBI" id="CHEBI:61977"/>
        <dbReference type="ChEBI" id="CHEBI:456216"/>
        <dbReference type="EC" id="2.7.11.1"/>
    </reaction>
</comment>
<dbReference type="CDD" id="cd14014">
    <property type="entry name" value="STKc_PknB_like"/>
    <property type="match status" value="1"/>
</dbReference>
<evidence type="ECO:0000256" key="12">
    <source>
        <dbReference type="SAM" id="Phobius"/>
    </source>
</evidence>
<dbReference type="FunFam" id="3.30.200.20:FF:000035">
    <property type="entry name" value="Serine/threonine protein kinase Stk1"/>
    <property type="match status" value="1"/>
</dbReference>
<gene>
    <name evidence="15" type="primary">pknB</name>
    <name evidence="15" type="ORF">Q0N40_00600</name>
</gene>
<feature type="binding site" evidence="10">
    <location>
        <position position="40"/>
    </location>
    <ligand>
        <name>ATP</name>
        <dbReference type="ChEBI" id="CHEBI:30616"/>
    </ligand>
</feature>
<dbReference type="Pfam" id="PF00069">
    <property type="entry name" value="Pkinase"/>
    <property type="match status" value="1"/>
</dbReference>
<keyword evidence="3" id="KW-0808">Transferase</keyword>
<evidence type="ECO:0000256" key="11">
    <source>
        <dbReference type="SAM" id="MobiDB-lite"/>
    </source>
</evidence>
<dbReference type="KEGG" id="cpsk:Q0N40_00600"/>
<feature type="domain" description="PASTA" evidence="14">
    <location>
        <begin position="638"/>
        <end position="709"/>
    </location>
</feature>
<dbReference type="InterPro" id="IPR017441">
    <property type="entry name" value="Protein_kinase_ATP_BS"/>
</dbReference>
<dbReference type="FunFam" id="1.10.510.10:FF:000021">
    <property type="entry name" value="Serine/threonine protein kinase"/>
    <property type="match status" value="1"/>
</dbReference>
<dbReference type="PROSITE" id="PS00108">
    <property type="entry name" value="PROTEIN_KINASE_ST"/>
    <property type="match status" value="1"/>
</dbReference>
<evidence type="ECO:0000256" key="4">
    <source>
        <dbReference type="ARBA" id="ARBA00022737"/>
    </source>
</evidence>
<evidence type="ECO:0000313" key="15">
    <source>
        <dbReference type="EMBL" id="WPF25100.1"/>
    </source>
</evidence>
<evidence type="ECO:0000259" key="13">
    <source>
        <dbReference type="PROSITE" id="PS50011"/>
    </source>
</evidence>
<sequence length="714" mass="74977">MDSNTLLGGRYTLSEIIGTGGMSDVYAGTDTLLGRDVAVKMMRPDLARDTTFLERFRREALNAAKLNHHAIVAVYDTGQTSEADGSVPYIVMERVRGRTLRDIIREDGPLDPEYAATVMADVADALHFSHEAGIVHRDIKPANIMITATGSVKVMDFGIARALGDATSSMTQTAAVIGTAQYLSPEQARGHSADPRSDIYASGCVLYELITGQPPFQGESPFSVAYQHVQSTPVPPSHVDGISLDPTTATNVDAVIMTAMAKDPADRYDDAADFADDLRRLANHRTPLAAQHRTNPYSPMPHQNDPSDVATTVMPAAGAAGTAGAAGVAAGSGAHSAATQGAHAAQPNSLDAPDQAQGAHAAVAPAGSDTATRNSGGRHASKHSEQGEKKRSTLSTWIRIIWTLVILAVLGIGGAIAWSYYHDNTTSSSLPHVENNDNKKISIPDVRNLTEDDAIAKLEDAGFKVKTWEASNADVEKGHVIDTSPAAGSQVPKGTQVTLTISTGKEQTDVPNLTGKDTQEASQLLQEAGLVLDQTVKEAPSDSVASGRIIEQTPASGSHVAKGSSVTITVSTGPERVRVPVVTGQSIDDARGNLEGAGFKVTVTEVDSTRPEGTVLRTANEGNQMPKGATIELQVSRGNQLTMPNLVGQSTSQALSALRSAGWTGGTARLTTHDQKTNDLTKINEIMTQSIPAGQAVDKDSTIDVGVGSFSLLP</sequence>
<proteinExistence type="predicted"/>
<reference evidence="15 16" key="1">
    <citation type="submission" date="2023-10" db="EMBL/GenBank/DDBJ databases">
        <title>complete genome sequence of Corynebacterium pseudokroppenstedtii P15-C1.</title>
        <authorList>
            <person name="Bruggemann H."/>
            <person name="Poehlein A."/>
        </authorList>
    </citation>
    <scope>NUCLEOTIDE SEQUENCE [LARGE SCALE GENOMIC DNA]</scope>
    <source>
        <strain evidence="15 16">P15_C1</strain>
    </source>
</reference>
<feature type="domain" description="PASTA" evidence="14">
    <location>
        <begin position="573"/>
        <end position="637"/>
    </location>
</feature>
<keyword evidence="12" id="KW-0812">Transmembrane</keyword>
<dbReference type="NCBIfam" id="NF033483">
    <property type="entry name" value="PknB_PASTA_kin"/>
    <property type="match status" value="1"/>
</dbReference>
<feature type="region of interest" description="Disordered" evidence="11">
    <location>
        <begin position="338"/>
        <end position="390"/>
    </location>
</feature>
<name>A0AAU0PY18_9CORY</name>
<evidence type="ECO:0000256" key="9">
    <source>
        <dbReference type="ARBA" id="ARBA00048679"/>
    </source>
</evidence>
<evidence type="ECO:0000256" key="6">
    <source>
        <dbReference type="ARBA" id="ARBA00022777"/>
    </source>
</evidence>
<keyword evidence="7 10" id="KW-0067">ATP-binding</keyword>
<dbReference type="SMART" id="SM00220">
    <property type="entry name" value="S_TKc"/>
    <property type="match status" value="1"/>
</dbReference>
<evidence type="ECO:0000259" key="14">
    <source>
        <dbReference type="PROSITE" id="PS51178"/>
    </source>
</evidence>
<dbReference type="InterPro" id="IPR011009">
    <property type="entry name" value="Kinase-like_dom_sf"/>
</dbReference>
<feature type="region of interest" description="Disordered" evidence="11">
    <location>
        <begin position="286"/>
        <end position="310"/>
    </location>
</feature>
<dbReference type="Gene3D" id="1.10.510.10">
    <property type="entry name" value="Transferase(Phosphotransferase) domain 1"/>
    <property type="match status" value="1"/>
</dbReference>
<dbReference type="InterPro" id="IPR008271">
    <property type="entry name" value="Ser/Thr_kinase_AS"/>
</dbReference>
<protein>
    <recommendedName>
        <fullName evidence="1">non-specific serine/threonine protein kinase</fullName>
        <ecNumber evidence="1">2.7.11.1</ecNumber>
    </recommendedName>
</protein>
<evidence type="ECO:0000256" key="5">
    <source>
        <dbReference type="ARBA" id="ARBA00022741"/>
    </source>
</evidence>
<evidence type="ECO:0000313" key="16">
    <source>
        <dbReference type="Proteomes" id="UP001174314"/>
    </source>
</evidence>
<feature type="transmembrane region" description="Helical" evidence="12">
    <location>
        <begin position="400"/>
        <end position="421"/>
    </location>
</feature>